<dbReference type="SUPFAM" id="SSF52467">
    <property type="entry name" value="DHS-like NAD/FAD-binding domain"/>
    <property type="match status" value="1"/>
</dbReference>
<name>A0ABW0APQ7_9ACTN</name>
<dbReference type="Proteomes" id="UP001596160">
    <property type="component" value="Unassembled WGS sequence"/>
</dbReference>
<evidence type="ECO:0000313" key="2">
    <source>
        <dbReference type="Proteomes" id="UP001596160"/>
    </source>
</evidence>
<evidence type="ECO:0008006" key="3">
    <source>
        <dbReference type="Google" id="ProtNLM"/>
    </source>
</evidence>
<protein>
    <recommendedName>
        <fullName evidence="3">Deacetylase sirtuin-type domain-containing protein</fullName>
    </recommendedName>
</protein>
<comment type="caution">
    <text evidence="1">The sequence shown here is derived from an EMBL/GenBank/DDBJ whole genome shotgun (WGS) entry which is preliminary data.</text>
</comment>
<evidence type="ECO:0000313" key="1">
    <source>
        <dbReference type="EMBL" id="MFC5153995.1"/>
    </source>
</evidence>
<dbReference type="Gene3D" id="3.40.50.1220">
    <property type="entry name" value="TPP-binding domain"/>
    <property type="match status" value="1"/>
</dbReference>
<dbReference type="RefSeq" id="WP_344478782.1">
    <property type="nucleotide sequence ID" value="NZ_BAAASB010000010.1"/>
</dbReference>
<keyword evidence="2" id="KW-1185">Reference proteome</keyword>
<proteinExistence type="predicted"/>
<dbReference type="InterPro" id="IPR029035">
    <property type="entry name" value="DHS-like_NAD/FAD-binding_dom"/>
</dbReference>
<reference evidence="2" key="1">
    <citation type="journal article" date="2019" name="Int. J. Syst. Evol. Microbiol.">
        <title>The Global Catalogue of Microorganisms (GCM) 10K type strain sequencing project: providing services to taxonomists for standard genome sequencing and annotation.</title>
        <authorList>
            <consortium name="The Broad Institute Genomics Platform"/>
            <consortium name="The Broad Institute Genome Sequencing Center for Infectious Disease"/>
            <person name="Wu L."/>
            <person name="Ma J."/>
        </authorList>
    </citation>
    <scope>NUCLEOTIDE SEQUENCE [LARGE SCALE GENOMIC DNA]</scope>
    <source>
        <strain evidence="2">PCU 266</strain>
    </source>
</reference>
<sequence length="423" mass="48037">MFLPHPVIEQLDDAQVATWEKHFAGTGRHERPRAVEEGIWRRTQETANAGQSGWSVDEHGRRRIVHYRYRYDLDYTFPVPRLVLADLYLYHSVLAPAGEIEAYRTRIGVWLEQGRWRRKDDGTWSRGDLRVTVTEHREHPQDERAGRDTPAGFRSVDVVIVSDEFEVPRTVRQLPWNVLAGGMRIKEQRGTPRIDGDLSGLLEHLPFMVELGCGSSIEAGVPPLHFLHEVYRVTERRDNALTQSHRFTMRPQDDTLVEEMLTNPAAKAGQLTGLFKAAFEAEPTTAHRILKELHDAGGLVGPVIQHNFDLLAARAGLPECFVRRYDQKIPPIPFHPEAKALLVIGLHADRRAVQARARARGMKVFFVDPEGLMENGTFKEYPIEGAREGDVVVRAGAIEALTRLRELLREHDQRERPAAALTP</sequence>
<accession>A0ABW0APQ7</accession>
<dbReference type="EMBL" id="JBHSKP010000012">
    <property type="protein sequence ID" value="MFC5153995.1"/>
    <property type="molecule type" value="Genomic_DNA"/>
</dbReference>
<organism evidence="1 2">
    <name type="scientific">Streptomyces amakusaensis</name>
    <dbReference type="NCBI Taxonomy" id="67271"/>
    <lineage>
        <taxon>Bacteria</taxon>
        <taxon>Bacillati</taxon>
        <taxon>Actinomycetota</taxon>
        <taxon>Actinomycetes</taxon>
        <taxon>Kitasatosporales</taxon>
        <taxon>Streptomycetaceae</taxon>
        <taxon>Streptomyces</taxon>
    </lineage>
</organism>
<gene>
    <name evidence="1" type="ORF">ACFPRH_19875</name>
</gene>